<evidence type="ECO:0008006" key="5">
    <source>
        <dbReference type="Google" id="ProtNLM"/>
    </source>
</evidence>
<accession>A0A0C9XTI5</accession>
<dbReference type="AlphaFoldDB" id="A0A0C9XTI5"/>
<dbReference type="InterPro" id="IPR013328">
    <property type="entry name" value="6PGD_dom2"/>
</dbReference>
<dbReference type="Pfam" id="PF02558">
    <property type="entry name" value="ApbA"/>
    <property type="match status" value="1"/>
</dbReference>
<feature type="domain" description="Ketopantoate reductase N-terminal" evidence="1">
    <location>
        <begin position="4"/>
        <end position="168"/>
    </location>
</feature>
<dbReference type="GO" id="GO:0005737">
    <property type="term" value="C:cytoplasm"/>
    <property type="evidence" value="ECO:0007669"/>
    <property type="project" value="TreeGrafter"/>
</dbReference>
<dbReference type="Gene3D" id="1.10.1040.10">
    <property type="entry name" value="N-(1-d-carboxylethyl)-l-norvaline Dehydrogenase, domain 2"/>
    <property type="match status" value="1"/>
</dbReference>
<evidence type="ECO:0000313" key="4">
    <source>
        <dbReference type="Proteomes" id="UP000054477"/>
    </source>
</evidence>
<dbReference type="Pfam" id="PF08546">
    <property type="entry name" value="ApbA_C"/>
    <property type="match status" value="1"/>
</dbReference>
<dbReference type="SUPFAM" id="SSF48179">
    <property type="entry name" value="6-phosphogluconate dehydrogenase C-terminal domain-like"/>
    <property type="match status" value="1"/>
</dbReference>
<dbReference type="PANTHER" id="PTHR21708">
    <property type="entry name" value="PROBABLE 2-DEHYDROPANTOATE 2-REDUCTASE"/>
    <property type="match status" value="1"/>
</dbReference>
<organism evidence="3 4">
    <name type="scientific">Laccaria amethystina LaAM-08-1</name>
    <dbReference type="NCBI Taxonomy" id="1095629"/>
    <lineage>
        <taxon>Eukaryota</taxon>
        <taxon>Fungi</taxon>
        <taxon>Dikarya</taxon>
        <taxon>Basidiomycota</taxon>
        <taxon>Agaricomycotina</taxon>
        <taxon>Agaricomycetes</taxon>
        <taxon>Agaricomycetidae</taxon>
        <taxon>Agaricales</taxon>
        <taxon>Agaricineae</taxon>
        <taxon>Hydnangiaceae</taxon>
        <taxon>Laccaria</taxon>
    </lineage>
</organism>
<dbReference type="InterPro" id="IPR013752">
    <property type="entry name" value="KPA_reductase"/>
</dbReference>
<dbReference type="InterPro" id="IPR051402">
    <property type="entry name" value="KPR-Related"/>
</dbReference>
<evidence type="ECO:0000259" key="2">
    <source>
        <dbReference type="Pfam" id="PF08546"/>
    </source>
</evidence>
<dbReference type="STRING" id="1095629.A0A0C9XTI5"/>
<protein>
    <recommendedName>
        <fullName evidence="5">2-dehydropantoate 2-reductase</fullName>
    </recommendedName>
</protein>
<dbReference type="OrthoDB" id="3609at2759"/>
<gene>
    <name evidence="3" type="ORF">K443DRAFT_663245</name>
</gene>
<proteinExistence type="predicted"/>
<reference evidence="3 4" key="1">
    <citation type="submission" date="2014-04" db="EMBL/GenBank/DDBJ databases">
        <authorList>
            <consortium name="DOE Joint Genome Institute"/>
            <person name="Kuo A."/>
            <person name="Kohler A."/>
            <person name="Nagy L.G."/>
            <person name="Floudas D."/>
            <person name="Copeland A."/>
            <person name="Barry K.W."/>
            <person name="Cichocki N."/>
            <person name="Veneault-Fourrey C."/>
            <person name="LaButti K."/>
            <person name="Lindquist E.A."/>
            <person name="Lipzen A."/>
            <person name="Lundell T."/>
            <person name="Morin E."/>
            <person name="Murat C."/>
            <person name="Sun H."/>
            <person name="Tunlid A."/>
            <person name="Henrissat B."/>
            <person name="Grigoriev I.V."/>
            <person name="Hibbett D.S."/>
            <person name="Martin F."/>
            <person name="Nordberg H.P."/>
            <person name="Cantor M.N."/>
            <person name="Hua S.X."/>
        </authorList>
    </citation>
    <scope>NUCLEOTIDE SEQUENCE [LARGE SCALE GENOMIC DNA]</scope>
    <source>
        <strain evidence="3 4">LaAM-08-1</strain>
    </source>
</reference>
<sequence>MKDVLLVGFGAVGAIYSLIFKRSGLVRVTAVARSNYDLVNKVGVNFKSGKYGEINGWKPDRLCRSVADAADRPYSYVVVATKAIPELMRTPKLLTPLFAASYADKFSQPTYVLLQNGLNVEVDLYNALKELGKGDPSIISTALWIGTNLLAPNVVQHNDFDRVTLGKYRYNDTTTSENNSEEVALLKDLGGILEAGGSTITIVPEIQRVKFAKNFWNVAFSSFAALTNYRLPAIFRPAPGSPSVSYSPYVSPSTANLIAEYTIPSIRATLTELLNLGRALGFPDGDDGLPSSLVDSILNNTARLHTAPESSHTPSMMLDTEKGQAIEVEVILGEVVRMARQVNVDIPRVETLYALLLVVQNQILRKMESQK</sequence>
<dbReference type="InterPro" id="IPR013332">
    <property type="entry name" value="KPR_N"/>
</dbReference>
<dbReference type="PANTHER" id="PTHR21708:SF43">
    <property type="entry name" value="KETOPANTOATE REDUCTASE C-TERMINAL DOMAIN-CONTAINING PROTEIN"/>
    <property type="match status" value="1"/>
</dbReference>
<dbReference type="Proteomes" id="UP000054477">
    <property type="component" value="Unassembled WGS sequence"/>
</dbReference>
<dbReference type="InterPro" id="IPR008927">
    <property type="entry name" value="6-PGluconate_DH-like_C_sf"/>
</dbReference>
<evidence type="ECO:0000313" key="3">
    <source>
        <dbReference type="EMBL" id="KIK00997.1"/>
    </source>
</evidence>
<feature type="domain" description="Ketopantoate reductase C-terminal" evidence="2">
    <location>
        <begin position="261"/>
        <end position="357"/>
    </location>
</feature>
<dbReference type="EMBL" id="KN838614">
    <property type="protein sequence ID" value="KIK00997.1"/>
    <property type="molecule type" value="Genomic_DNA"/>
</dbReference>
<dbReference type="HOGENOM" id="CLU_031468_2_1_1"/>
<name>A0A0C9XTI5_9AGAR</name>
<keyword evidence="4" id="KW-1185">Reference proteome</keyword>
<reference evidence="4" key="2">
    <citation type="submission" date="2015-01" db="EMBL/GenBank/DDBJ databases">
        <title>Evolutionary Origins and Diversification of the Mycorrhizal Mutualists.</title>
        <authorList>
            <consortium name="DOE Joint Genome Institute"/>
            <consortium name="Mycorrhizal Genomics Consortium"/>
            <person name="Kohler A."/>
            <person name="Kuo A."/>
            <person name="Nagy L.G."/>
            <person name="Floudas D."/>
            <person name="Copeland A."/>
            <person name="Barry K.W."/>
            <person name="Cichocki N."/>
            <person name="Veneault-Fourrey C."/>
            <person name="LaButti K."/>
            <person name="Lindquist E.A."/>
            <person name="Lipzen A."/>
            <person name="Lundell T."/>
            <person name="Morin E."/>
            <person name="Murat C."/>
            <person name="Riley R."/>
            <person name="Ohm R."/>
            <person name="Sun H."/>
            <person name="Tunlid A."/>
            <person name="Henrissat B."/>
            <person name="Grigoriev I.V."/>
            <person name="Hibbett D.S."/>
            <person name="Martin F."/>
        </authorList>
    </citation>
    <scope>NUCLEOTIDE SEQUENCE [LARGE SCALE GENOMIC DNA]</scope>
    <source>
        <strain evidence="4">LaAM-08-1</strain>
    </source>
</reference>
<evidence type="ECO:0000259" key="1">
    <source>
        <dbReference type="Pfam" id="PF02558"/>
    </source>
</evidence>
<dbReference type="Gene3D" id="3.40.50.720">
    <property type="entry name" value="NAD(P)-binding Rossmann-like Domain"/>
    <property type="match status" value="1"/>
</dbReference>